<comment type="similarity">
    <text evidence="1">Belongs to the hemerythrin family.</text>
</comment>
<dbReference type="Proteomes" id="UP000001366">
    <property type="component" value="Chromosome"/>
</dbReference>
<evidence type="ECO:0000256" key="3">
    <source>
        <dbReference type="ARBA" id="ARBA00022723"/>
    </source>
</evidence>
<dbReference type="InterPro" id="IPR012312">
    <property type="entry name" value="Hemerythrin-like"/>
</dbReference>
<dbReference type="HOGENOM" id="CLU_086902_1_3_0"/>
<dbReference type="Pfam" id="PF01814">
    <property type="entry name" value="Hemerythrin"/>
    <property type="match status" value="1"/>
</dbReference>
<evidence type="ECO:0000256" key="1">
    <source>
        <dbReference type="ARBA" id="ARBA00010587"/>
    </source>
</evidence>
<dbReference type="CDD" id="cd12107">
    <property type="entry name" value="Hemerythrin"/>
    <property type="match status" value="1"/>
</dbReference>
<accession>C0QS86</accession>
<name>C0QS86_PERMH</name>
<dbReference type="EMBL" id="CP001230">
    <property type="protein sequence ID" value="ACO03250.1"/>
    <property type="molecule type" value="Genomic_DNA"/>
</dbReference>
<keyword evidence="3" id="KW-0479">Metal-binding</keyword>
<dbReference type="RefSeq" id="WP_012675489.1">
    <property type="nucleotide sequence ID" value="NC_012440.1"/>
</dbReference>
<dbReference type="PROSITE" id="PS00550">
    <property type="entry name" value="HEMERYTHRINS"/>
    <property type="match status" value="1"/>
</dbReference>
<dbReference type="PaxDb" id="123214-PERMA_1769"/>
<dbReference type="InterPro" id="IPR050669">
    <property type="entry name" value="Hemerythrin"/>
</dbReference>
<keyword evidence="7" id="KW-1185">Reference proteome</keyword>
<dbReference type="InterPro" id="IPR016131">
    <property type="entry name" value="Haemerythrin_Fe_BS"/>
</dbReference>
<proteinExistence type="inferred from homology"/>
<dbReference type="SUPFAM" id="SSF47188">
    <property type="entry name" value="Hemerythrin-like"/>
    <property type="match status" value="1"/>
</dbReference>
<evidence type="ECO:0000313" key="6">
    <source>
        <dbReference type="EMBL" id="ACO03250.1"/>
    </source>
</evidence>
<dbReference type="InterPro" id="IPR035938">
    <property type="entry name" value="Hemerythrin-like_sf"/>
</dbReference>
<evidence type="ECO:0000259" key="5">
    <source>
        <dbReference type="Pfam" id="PF01814"/>
    </source>
</evidence>
<dbReference type="InterPro" id="IPR012827">
    <property type="entry name" value="Hemerythrin_metal-bd"/>
</dbReference>
<keyword evidence="2" id="KW-0813">Transport</keyword>
<dbReference type="AlphaFoldDB" id="C0QS86"/>
<dbReference type="KEGG" id="pmx:PERMA_1769"/>
<dbReference type="STRING" id="123214.PERMA_1769"/>
<dbReference type="GO" id="GO:0005344">
    <property type="term" value="F:oxygen carrier activity"/>
    <property type="evidence" value="ECO:0007669"/>
    <property type="project" value="UniProtKB-KW"/>
</dbReference>
<feature type="domain" description="Hemerythrin-like" evidence="5">
    <location>
        <begin position="15"/>
        <end position="129"/>
    </location>
</feature>
<gene>
    <name evidence="6" type="ordered locus">PERMA_1769</name>
</gene>
<dbReference type="NCBIfam" id="TIGR02481">
    <property type="entry name" value="hemeryth_dom"/>
    <property type="match status" value="1"/>
</dbReference>
<reference evidence="6 7" key="1">
    <citation type="journal article" date="2009" name="J. Bacteriol.">
        <title>Complete and draft genome sequences of six members of the Aquificales.</title>
        <authorList>
            <person name="Reysenbach A.L."/>
            <person name="Hamamura N."/>
            <person name="Podar M."/>
            <person name="Griffiths E."/>
            <person name="Ferreira S."/>
            <person name="Hochstein R."/>
            <person name="Heidelberg J."/>
            <person name="Johnson J."/>
            <person name="Mead D."/>
            <person name="Pohorille A."/>
            <person name="Sarmiento M."/>
            <person name="Schweighofer K."/>
            <person name="Seshadri R."/>
            <person name="Voytek M.A."/>
        </authorList>
    </citation>
    <scope>NUCLEOTIDE SEQUENCE [LARGE SCALE GENOMIC DNA]</scope>
    <source>
        <strain evidence="7">DSM 14350 / EX-H1</strain>
    </source>
</reference>
<dbReference type="GO" id="GO:0046872">
    <property type="term" value="F:metal ion binding"/>
    <property type="evidence" value="ECO:0007669"/>
    <property type="project" value="UniProtKB-KW"/>
</dbReference>
<evidence type="ECO:0000313" key="7">
    <source>
        <dbReference type="Proteomes" id="UP000001366"/>
    </source>
</evidence>
<dbReference type="OrthoDB" id="9774644at2"/>
<organism evidence="6 7">
    <name type="scientific">Persephonella marina (strain DSM 14350 / EX-H1)</name>
    <dbReference type="NCBI Taxonomy" id="123214"/>
    <lineage>
        <taxon>Bacteria</taxon>
        <taxon>Pseudomonadati</taxon>
        <taxon>Aquificota</taxon>
        <taxon>Aquificia</taxon>
        <taxon>Aquificales</taxon>
        <taxon>Hydrogenothermaceae</taxon>
        <taxon>Persephonella</taxon>
    </lineage>
</organism>
<dbReference type="Gene3D" id="1.20.120.50">
    <property type="entry name" value="Hemerythrin-like"/>
    <property type="match status" value="1"/>
</dbReference>
<protein>
    <recommendedName>
        <fullName evidence="5">Hemerythrin-like domain-containing protein</fullName>
    </recommendedName>
</protein>
<dbReference type="PANTHER" id="PTHR37164:SF1">
    <property type="entry name" value="BACTERIOHEMERYTHRIN"/>
    <property type="match status" value="1"/>
</dbReference>
<dbReference type="PANTHER" id="PTHR37164">
    <property type="entry name" value="BACTERIOHEMERYTHRIN"/>
    <property type="match status" value="1"/>
</dbReference>
<keyword evidence="4" id="KW-0408">Iron</keyword>
<keyword evidence="2" id="KW-0561">Oxygen transport</keyword>
<evidence type="ECO:0000256" key="4">
    <source>
        <dbReference type="ARBA" id="ARBA00023004"/>
    </source>
</evidence>
<sequence>MLIRKEDFPKVALSKMNEIHSTEIDIVNSLYDAVVRCIEGKESVETVDKLLREFLNDVREHFSFEQELMEKYGFFAYPMHKGEHDNVLRELASVESIWEEKKNPATIKEYLENYFAPWIVNHVQTMDTVTAMFLSNFVHAE</sequence>
<dbReference type="eggNOG" id="COG2703">
    <property type="taxonomic scope" value="Bacteria"/>
</dbReference>
<evidence type="ECO:0000256" key="2">
    <source>
        <dbReference type="ARBA" id="ARBA00022621"/>
    </source>
</evidence>